<feature type="signal peptide" evidence="2">
    <location>
        <begin position="1"/>
        <end position="33"/>
    </location>
</feature>
<feature type="compositionally biased region" description="Low complexity" evidence="1">
    <location>
        <begin position="42"/>
        <end position="55"/>
    </location>
</feature>
<feature type="chain" id="PRO_5020486248" description="Intersectin-EH binding protein Ibp1" evidence="2">
    <location>
        <begin position="34"/>
        <end position="136"/>
    </location>
</feature>
<evidence type="ECO:0000256" key="2">
    <source>
        <dbReference type="SAM" id="SignalP"/>
    </source>
</evidence>
<dbReference type="EMBL" id="PECC01000021">
    <property type="protein sequence ID" value="TDZ53260.1"/>
    <property type="molecule type" value="Genomic_DNA"/>
</dbReference>
<accession>A0A4R8RD61</accession>
<gene>
    <name evidence="3" type="ORF">CCUG63697_00299</name>
</gene>
<proteinExistence type="predicted"/>
<dbReference type="Proteomes" id="UP000295165">
    <property type="component" value="Unassembled WGS sequence"/>
</dbReference>
<feature type="region of interest" description="Disordered" evidence="1">
    <location>
        <begin position="33"/>
        <end position="136"/>
    </location>
</feature>
<dbReference type="RefSeq" id="WP_206676179.1">
    <property type="nucleotide sequence ID" value="NZ_JYKC01000009.1"/>
</dbReference>
<evidence type="ECO:0008006" key="5">
    <source>
        <dbReference type="Google" id="ProtNLM"/>
    </source>
</evidence>
<dbReference type="InterPro" id="IPR006311">
    <property type="entry name" value="TAT_signal"/>
</dbReference>
<sequence precursor="true">MSALQRRHILARCLTAAALLAYVVMSQTPIAQADNCSPGDFGAAAGCAPPAAAGGDKAESWPPTGIDWPPDADTDADSDKSSQQGAAPAPIVIPNGATQATPSRSTGQTTTAPTPIVPVGSASAKSAPAAIVTPGS</sequence>
<reference evidence="3 4" key="1">
    <citation type="journal article" date="2019" name="Sci. Rep.">
        <title>Extended insight into the Mycobacterium chelonae-abscessus complex through whole genome sequencing of Mycobacterium salmoniphilum outbreak and Mycobacterium salmoniphilum-like strains.</title>
        <authorList>
            <person name="Behra P.R.K."/>
            <person name="Das S."/>
            <person name="Pettersson B.M.F."/>
            <person name="Shirreff L."/>
            <person name="DuCote T."/>
            <person name="Jacobsson K.G."/>
            <person name="Ennis D.G."/>
            <person name="Kirsebom L.A."/>
        </authorList>
    </citation>
    <scope>NUCLEOTIDE SEQUENCE [LARGE SCALE GENOMIC DNA]</scope>
    <source>
        <strain evidence="3 4">CCUG 63697</strain>
    </source>
</reference>
<keyword evidence="4" id="KW-1185">Reference proteome</keyword>
<protein>
    <recommendedName>
        <fullName evidence="5">Intersectin-EH binding protein Ibp1</fullName>
    </recommendedName>
</protein>
<evidence type="ECO:0000313" key="4">
    <source>
        <dbReference type="Proteomes" id="UP000295165"/>
    </source>
</evidence>
<feature type="compositionally biased region" description="Polar residues" evidence="1">
    <location>
        <begin position="96"/>
        <end position="113"/>
    </location>
</feature>
<comment type="caution">
    <text evidence="3">The sequence shown here is derived from an EMBL/GenBank/DDBJ whole genome shotgun (WGS) entry which is preliminary data.</text>
</comment>
<organism evidence="3 4">
    <name type="scientific">Mycobacteroides franklinii</name>
    <dbReference type="NCBI Taxonomy" id="948102"/>
    <lineage>
        <taxon>Bacteria</taxon>
        <taxon>Bacillati</taxon>
        <taxon>Actinomycetota</taxon>
        <taxon>Actinomycetes</taxon>
        <taxon>Mycobacteriales</taxon>
        <taxon>Mycobacteriaceae</taxon>
        <taxon>Mycobacteroides</taxon>
    </lineage>
</organism>
<evidence type="ECO:0000256" key="1">
    <source>
        <dbReference type="SAM" id="MobiDB-lite"/>
    </source>
</evidence>
<dbReference type="PROSITE" id="PS51318">
    <property type="entry name" value="TAT"/>
    <property type="match status" value="1"/>
</dbReference>
<keyword evidence="2" id="KW-0732">Signal</keyword>
<evidence type="ECO:0000313" key="3">
    <source>
        <dbReference type="EMBL" id="TDZ53260.1"/>
    </source>
</evidence>
<dbReference type="AlphaFoldDB" id="A0A4R8RD61"/>
<name>A0A4R8RD61_9MYCO</name>